<evidence type="ECO:0000256" key="1">
    <source>
        <dbReference type="SAM" id="MobiDB-lite"/>
    </source>
</evidence>
<dbReference type="EMBL" id="JAVDWW010000005">
    <property type="protein sequence ID" value="MDR7169708.1"/>
    <property type="molecule type" value="Genomic_DNA"/>
</dbReference>
<protein>
    <submittedName>
        <fullName evidence="2">Uncharacterized protein</fullName>
    </submittedName>
</protein>
<gene>
    <name evidence="2" type="ORF">J2W56_003452</name>
</gene>
<dbReference type="Proteomes" id="UP001251217">
    <property type="component" value="Unassembled WGS sequence"/>
</dbReference>
<reference evidence="2 3" key="1">
    <citation type="submission" date="2023-07" db="EMBL/GenBank/DDBJ databases">
        <title>Sorghum-associated microbial communities from plants grown in Nebraska, USA.</title>
        <authorList>
            <person name="Schachtman D."/>
        </authorList>
    </citation>
    <scope>NUCLEOTIDE SEQUENCE [LARGE SCALE GENOMIC DNA]</scope>
    <source>
        <strain evidence="2 3">4272</strain>
    </source>
</reference>
<keyword evidence="3" id="KW-1185">Reference proteome</keyword>
<evidence type="ECO:0000313" key="2">
    <source>
        <dbReference type="EMBL" id="MDR7169708.1"/>
    </source>
</evidence>
<proteinExistence type="predicted"/>
<evidence type="ECO:0000313" key="3">
    <source>
        <dbReference type="Proteomes" id="UP001251217"/>
    </source>
</evidence>
<organism evidence="2 3">
    <name type="scientific">Nocardia kruczakiae</name>
    <dbReference type="NCBI Taxonomy" id="261477"/>
    <lineage>
        <taxon>Bacteria</taxon>
        <taxon>Bacillati</taxon>
        <taxon>Actinomycetota</taxon>
        <taxon>Actinomycetes</taxon>
        <taxon>Mycobacteriales</taxon>
        <taxon>Nocardiaceae</taxon>
        <taxon>Nocardia</taxon>
    </lineage>
</organism>
<sequence length="329" mass="32930">MVVGAAVVGTVVVAVLGSAVTVTVDVSVGAVGIAGGTTGPESGAPGMIWIERLAVAEKLAPSEPAVELGGEGSGVVGGVDSVAVAGPEPGSAGSAAGGALPGSAAAPVSPETSTGTGSSLEGPKAVLPFAAAISLREAPPSKVCTVGSPECARESFTRTGGPESARTTSVIPIAVVTNAATTPARESCRRNRSAGGFADCRPYHRGIRARGSPARLSLLSTVCIPLSLSSSGCAGRRETAVTPFAPPKTRPGIGHRIAAVPRIPKREHYGVASPNNSSGHPYVNVVPRRAAPGRRATGLHCEVWAPNLAAPRISVYVDEASWSMFQALE</sequence>
<name>A0ABU1XGP4_9NOCA</name>
<feature type="compositionally biased region" description="Low complexity" evidence="1">
    <location>
        <begin position="101"/>
        <end position="110"/>
    </location>
</feature>
<feature type="region of interest" description="Disordered" evidence="1">
    <location>
        <begin position="87"/>
        <end position="121"/>
    </location>
</feature>
<comment type="caution">
    <text evidence="2">The sequence shown here is derived from an EMBL/GenBank/DDBJ whole genome shotgun (WGS) entry which is preliminary data.</text>
</comment>
<accession>A0ABU1XGP4</accession>